<protein>
    <submittedName>
        <fullName evidence="1">Uncharacterized protein</fullName>
    </submittedName>
</protein>
<name>A0A484KQH0_9ASTE</name>
<accession>A0A484KQH0</accession>
<evidence type="ECO:0000313" key="2">
    <source>
        <dbReference type="Proteomes" id="UP000595140"/>
    </source>
</evidence>
<sequence length="78" mass="9134">MQDKQLEGGYFVMRMMYDIMVRATLPCIDKSFGNDASPLQRKDINEIKSMFCAHLNSKYNELIHYTMEDIRSVFGFAK</sequence>
<dbReference type="EMBL" id="OOIL02000403">
    <property type="protein sequence ID" value="VFQ64336.1"/>
    <property type="molecule type" value="Genomic_DNA"/>
</dbReference>
<evidence type="ECO:0000313" key="1">
    <source>
        <dbReference type="EMBL" id="VFQ64336.1"/>
    </source>
</evidence>
<dbReference type="Proteomes" id="UP000595140">
    <property type="component" value="Unassembled WGS sequence"/>
</dbReference>
<organism evidence="1 2">
    <name type="scientific">Cuscuta campestris</name>
    <dbReference type="NCBI Taxonomy" id="132261"/>
    <lineage>
        <taxon>Eukaryota</taxon>
        <taxon>Viridiplantae</taxon>
        <taxon>Streptophyta</taxon>
        <taxon>Embryophyta</taxon>
        <taxon>Tracheophyta</taxon>
        <taxon>Spermatophyta</taxon>
        <taxon>Magnoliopsida</taxon>
        <taxon>eudicotyledons</taxon>
        <taxon>Gunneridae</taxon>
        <taxon>Pentapetalae</taxon>
        <taxon>asterids</taxon>
        <taxon>lamiids</taxon>
        <taxon>Solanales</taxon>
        <taxon>Convolvulaceae</taxon>
        <taxon>Cuscuteae</taxon>
        <taxon>Cuscuta</taxon>
        <taxon>Cuscuta subgen. Grammica</taxon>
        <taxon>Cuscuta sect. Cleistogrammica</taxon>
    </lineage>
</organism>
<reference evidence="1 2" key="1">
    <citation type="submission" date="2018-04" db="EMBL/GenBank/DDBJ databases">
        <authorList>
            <person name="Vogel A."/>
        </authorList>
    </citation>
    <scope>NUCLEOTIDE SEQUENCE [LARGE SCALE GENOMIC DNA]</scope>
</reference>
<proteinExistence type="predicted"/>
<dbReference type="AlphaFoldDB" id="A0A484KQH0"/>
<gene>
    <name evidence="1" type="ORF">CCAM_LOCUS6112</name>
</gene>
<keyword evidence="2" id="KW-1185">Reference proteome</keyword>